<dbReference type="Pfam" id="PF11158">
    <property type="entry name" value="DUF2938"/>
    <property type="match status" value="1"/>
</dbReference>
<dbReference type="EMBL" id="LGAP01000016">
    <property type="protein sequence ID" value="KOF15987.1"/>
    <property type="molecule type" value="Genomic_DNA"/>
</dbReference>
<gene>
    <name evidence="2" type="ORF">AC244_21490</name>
</gene>
<feature type="transmembrane region" description="Helical" evidence="1">
    <location>
        <begin position="6"/>
        <end position="26"/>
    </location>
</feature>
<dbReference type="RefSeq" id="WP_053250848.1">
    <property type="nucleotide sequence ID" value="NZ_LGAP01000016.1"/>
</dbReference>
<organism evidence="2 3">
    <name type="scientific">Ensifer adhaerens</name>
    <name type="common">Sinorhizobium morelense</name>
    <dbReference type="NCBI Taxonomy" id="106592"/>
    <lineage>
        <taxon>Bacteria</taxon>
        <taxon>Pseudomonadati</taxon>
        <taxon>Pseudomonadota</taxon>
        <taxon>Alphaproteobacteria</taxon>
        <taxon>Hyphomicrobiales</taxon>
        <taxon>Rhizobiaceae</taxon>
        <taxon>Sinorhizobium/Ensifer group</taxon>
        <taxon>Ensifer</taxon>
    </lineage>
</organism>
<protein>
    <submittedName>
        <fullName evidence="2">Membrane protein</fullName>
    </submittedName>
</protein>
<evidence type="ECO:0000313" key="3">
    <source>
        <dbReference type="Proteomes" id="UP000037425"/>
    </source>
</evidence>
<dbReference type="PATRIC" id="fig|106592.7.peg.2143"/>
<keyword evidence="1" id="KW-1133">Transmembrane helix</keyword>
<evidence type="ECO:0000313" key="2">
    <source>
        <dbReference type="EMBL" id="KOF15987.1"/>
    </source>
</evidence>
<reference evidence="3" key="1">
    <citation type="submission" date="2015-07" db="EMBL/GenBank/DDBJ databases">
        <title>Whole genome sequence of an Ensifer adhaerens strain isolated from a cave pool in the Wind Cave National Park.</title>
        <authorList>
            <person name="Eng W.W.H."/>
            <person name="Gan H.M."/>
            <person name="Barton H.A."/>
            <person name="Savka M.A."/>
        </authorList>
    </citation>
    <scope>NUCLEOTIDE SEQUENCE [LARGE SCALE GENOMIC DNA]</scope>
    <source>
        <strain evidence="3">SD006</strain>
    </source>
</reference>
<evidence type="ECO:0000256" key="1">
    <source>
        <dbReference type="SAM" id="Phobius"/>
    </source>
</evidence>
<keyword evidence="1" id="KW-0812">Transmembrane</keyword>
<feature type="transmembrane region" description="Helical" evidence="1">
    <location>
        <begin position="69"/>
        <end position="91"/>
    </location>
</feature>
<dbReference type="Proteomes" id="UP000037425">
    <property type="component" value="Unassembled WGS sequence"/>
</dbReference>
<keyword evidence="1" id="KW-0472">Membrane</keyword>
<comment type="caution">
    <text evidence="2">The sequence shown here is derived from an EMBL/GenBank/DDBJ whole genome shotgun (WGS) entry which is preliminary data.</text>
</comment>
<accession>A0A0L8BMS4</accession>
<sequence>METDLVLRAIAIGIGATAVMDLWAVALKRLLAIPSLDYGMVGRWIGHFPHGRFRHQRIAAAAPVGDERLIGWTAHYAIGIVFAGLLLLIWGHDWATRPTLVPALTVGLVTVIAPFFLMQPCMGAGIAASKTPSPNTARLRSLIAHAVFGFGLYLSALVLSILW</sequence>
<feature type="transmembrane region" description="Helical" evidence="1">
    <location>
        <begin position="103"/>
        <end position="127"/>
    </location>
</feature>
<dbReference type="OrthoDB" id="9812539at2"/>
<dbReference type="InterPro" id="IPR021329">
    <property type="entry name" value="DUF2938"/>
</dbReference>
<dbReference type="AlphaFoldDB" id="A0A0L8BMS4"/>
<feature type="transmembrane region" description="Helical" evidence="1">
    <location>
        <begin position="139"/>
        <end position="162"/>
    </location>
</feature>
<proteinExistence type="predicted"/>
<name>A0A0L8BMS4_ENSAD</name>